<evidence type="ECO:0000313" key="2">
    <source>
        <dbReference type="EMBL" id="PWF24468.1"/>
    </source>
</evidence>
<protein>
    <submittedName>
        <fullName evidence="2">Uncharacterized protein</fullName>
    </submittedName>
</protein>
<dbReference type="RefSeq" id="WP_109094364.1">
    <property type="nucleotide sequence ID" value="NZ_QETB01000006.1"/>
</dbReference>
<feature type="transmembrane region" description="Helical" evidence="1">
    <location>
        <begin position="38"/>
        <end position="63"/>
    </location>
</feature>
<reference evidence="3" key="1">
    <citation type="submission" date="2018-05" db="EMBL/GenBank/DDBJ databases">
        <authorList>
            <person name="Li Y."/>
        </authorList>
    </citation>
    <scope>NUCLEOTIDE SEQUENCE [LARGE SCALE GENOMIC DNA]</scope>
    <source>
        <strain evidence="3">sk1b4</strain>
    </source>
</reference>
<keyword evidence="1" id="KW-1133">Transmembrane helix</keyword>
<dbReference type="EMBL" id="QETB01000006">
    <property type="protein sequence ID" value="PWF24468.1"/>
    <property type="molecule type" value="Genomic_DNA"/>
</dbReference>
<dbReference type="AlphaFoldDB" id="A0A2V1K2M0"/>
<feature type="transmembrane region" description="Helical" evidence="1">
    <location>
        <begin position="75"/>
        <end position="95"/>
    </location>
</feature>
<dbReference type="Proteomes" id="UP000245283">
    <property type="component" value="Unassembled WGS sequence"/>
</dbReference>
<proteinExistence type="predicted"/>
<comment type="caution">
    <text evidence="2">The sequence shown here is derived from an EMBL/GenBank/DDBJ whole genome shotgun (WGS) entry which is preliminary data.</text>
</comment>
<evidence type="ECO:0000256" key="1">
    <source>
        <dbReference type="SAM" id="Phobius"/>
    </source>
</evidence>
<name>A0A2V1K2M0_9ACTO</name>
<gene>
    <name evidence="2" type="ORF">DD236_10525</name>
</gene>
<keyword evidence="3" id="KW-1185">Reference proteome</keyword>
<keyword evidence="1" id="KW-0472">Membrane</keyword>
<sequence>MILEDPARLLPFQRERVSRIWERRFSVACTRWRASIGVWALGLIAYGGVYTTAAHLSLAGWFSEAQDLNGLRGHAYLWSPLFLAWGLSLAIALLLDRKRRAIHGEQ</sequence>
<organism evidence="2 3">
    <name type="scientific">Ancrocorticia populi</name>
    <dbReference type="NCBI Taxonomy" id="2175228"/>
    <lineage>
        <taxon>Bacteria</taxon>
        <taxon>Bacillati</taxon>
        <taxon>Actinomycetota</taxon>
        <taxon>Actinomycetes</taxon>
        <taxon>Actinomycetales</taxon>
        <taxon>Actinomycetaceae</taxon>
        <taxon>Ancrocorticia</taxon>
    </lineage>
</organism>
<evidence type="ECO:0000313" key="3">
    <source>
        <dbReference type="Proteomes" id="UP000245283"/>
    </source>
</evidence>
<accession>A0A2V1K2M0</accession>
<keyword evidence="1" id="KW-0812">Transmembrane</keyword>
<dbReference type="OrthoDB" id="3732080at2"/>